<sequence length="84" mass="9467">MLIQLADWAIDIHKNESWKAYISPNQDEVLVQVKGENSALIRLSDNLLVCSCSGPAEIVIDADNKSLKVRPKPQTLYFWPQTQA</sequence>
<name>A0A1N7MSG8_9BACL</name>
<evidence type="ECO:0000313" key="1">
    <source>
        <dbReference type="EMBL" id="SIS89056.1"/>
    </source>
</evidence>
<protein>
    <submittedName>
        <fullName evidence="1">Uncharacterized protein</fullName>
    </submittedName>
</protein>
<organism evidence="1 2">
    <name type="scientific">Alicyclobacillus vulcanalis</name>
    <dbReference type="NCBI Taxonomy" id="252246"/>
    <lineage>
        <taxon>Bacteria</taxon>
        <taxon>Bacillati</taxon>
        <taxon>Bacillota</taxon>
        <taxon>Bacilli</taxon>
        <taxon>Bacillales</taxon>
        <taxon>Alicyclobacillaceae</taxon>
        <taxon>Alicyclobacillus</taxon>
    </lineage>
</organism>
<gene>
    <name evidence="1" type="ORF">SAMN05421799_10677</name>
</gene>
<dbReference type="AlphaFoldDB" id="A0A1N7MSG8"/>
<keyword evidence="2" id="KW-1185">Reference proteome</keyword>
<evidence type="ECO:0000313" key="2">
    <source>
        <dbReference type="Proteomes" id="UP000186156"/>
    </source>
</evidence>
<dbReference type="STRING" id="252246.SAMN05421799_10677"/>
<proteinExistence type="predicted"/>
<dbReference type="EMBL" id="FTOO01000006">
    <property type="protein sequence ID" value="SIS89056.1"/>
    <property type="molecule type" value="Genomic_DNA"/>
</dbReference>
<accession>A0A1N7MSG8</accession>
<reference evidence="2" key="1">
    <citation type="submission" date="2017-01" db="EMBL/GenBank/DDBJ databases">
        <authorList>
            <person name="Varghese N."/>
            <person name="Submissions S."/>
        </authorList>
    </citation>
    <scope>NUCLEOTIDE SEQUENCE [LARGE SCALE GENOMIC DNA]</scope>
    <source>
        <strain evidence="2">DSM 16176</strain>
    </source>
</reference>
<dbReference type="Proteomes" id="UP000186156">
    <property type="component" value="Unassembled WGS sequence"/>
</dbReference>